<evidence type="ECO:0000313" key="2">
    <source>
        <dbReference type="EMBL" id="SHK63586.1"/>
    </source>
</evidence>
<dbReference type="AlphaFoldDB" id="A0A1M6U324"/>
<dbReference type="RefSeq" id="WP_073457414.1">
    <property type="nucleotide sequence ID" value="NZ_CALGVN010000044.1"/>
</dbReference>
<sequence>MFTAGSSRSAQPVARAVLAAVLAAAVSGGCARAIEGTPTANTAEAQAVRAEQQEKRDCDAARTAITDSLVAALRQAETDFVAGAEALQRVLASNAPREMTAKCGTRLMSVAYSQMLVDLQAVELTVPSAKILRSGLMRGLCATDGRVELTAEAERACTVR</sequence>
<name>A0A1M6U324_PSETH</name>
<reference evidence="2 3" key="1">
    <citation type="submission" date="2016-11" db="EMBL/GenBank/DDBJ databases">
        <authorList>
            <person name="Jaros S."/>
            <person name="Januszkiewicz K."/>
            <person name="Wedrychowicz H."/>
        </authorList>
    </citation>
    <scope>NUCLEOTIDE SEQUENCE [LARGE SCALE GENOMIC DNA]</scope>
    <source>
        <strain evidence="2 3">DSM 43832</strain>
    </source>
</reference>
<feature type="chain" id="PRO_5013359757" evidence="1">
    <location>
        <begin position="34"/>
        <end position="160"/>
    </location>
</feature>
<gene>
    <name evidence="2" type="ORF">SAMN05443637_109101</name>
</gene>
<keyword evidence="3" id="KW-1185">Reference proteome</keyword>
<organism evidence="2 3">
    <name type="scientific">Pseudonocardia thermophila</name>
    <dbReference type="NCBI Taxonomy" id="1848"/>
    <lineage>
        <taxon>Bacteria</taxon>
        <taxon>Bacillati</taxon>
        <taxon>Actinomycetota</taxon>
        <taxon>Actinomycetes</taxon>
        <taxon>Pseudonocardiales</taxon>
        <taxon>Pseudonocardiaceae</taxon>
        <taxon>Pseudonocardia</taxon>
    </lineage>
</organism>
<evidence type="ECO:0000256" key="1">
    <source>
        <dbReference type="SAM" id="SignalP"/>
    </source>
</evidence>
<evidence type="ECO:0000313" key="3">
    <source>
        <dbReference type="Proteomes" id="UP000184363"/>
    </source>
</evidence>
<dbReference type="EMBL" id="FRAP01000009">
    <property type="protein sequence ID" value="SHK63586.1"/>
    <property type="molecule type" value="Genomic_DNA"/>
</dbReference>
<proteinExistence type="predicted"/>
<keyword evidence="1" id="KW-0732">Signal</keyword>
<dbReference type="Proteomes" id="UP000184363">
    <property type="component" value="Unassembled WGS sequence"/>
</dbReference>
<dbReference type="STRING" id="1848.SAMN05443637_109101"/>
<protein>
    <submittedName>
        <fullName evidence="2">Uncharacterized protein</fullName>
    </submittedName>
</protein>
<accession>A0A1M6U324</accession>
<feature type="signal peptide" evidence="1">
    <location>
        <begin position="1"/>
        <end position="33"/>
    </location>
</feature>